<evidence type="ECO:0000313" key="3">
    <source>
        <dbReference type="Proteomes" id="UP000612746"/>
    </source>
</evidence>
<accession>A0A8H7UL26</accession>
<name>A0A8H7UL26_9FUNG</name>
<feature type="region of interest" description="Disordered" evidence="1">
    <location>
        <begin position="1"/>
        <end position="32"/>
    </location>
</feature>
<evidence type="ECO:0000313" key="2">
    <source>
        <dbReference type="EMBL" id="KAG2185692.1"/>
    </source>
</evidence>
<dbReference type="Proteomes" id="UP000612746">
    <property type="component" value="Unassembled WGS sequence"/>
</dbReference>
<gene>
    <name evidence="2" type="ORF">INT44_002485</name>
</gene>
<reference evidence="2" key="1">
    <citation type="submission" date="2020-12" db="EMBL/GenBank/DDBJ databases">
        <title>Metabolic potential, ecology and presence of endohyphal bacteria is reflected in genomic diversity of Mucoromycotina.</title>
        <authorList>
            <person name="Muszewska A."/>
            <person name="Okrasinska A."/>
            <person name="Steczkiewicz K."/>
            <person name="Drgas O."/>
            <person name="Orlowska M."/>
            <person name="Perlinska-Lenart U."/>
            <person name="Aleksandrzak-Piekarczyk T."/>
            <person name="Szatraj K."/>
            <person name="Zielenkiewicz U."/>
            <person name="Pilsyk S."/>
            <person name="Malc E."/>
            <person name="Mieczkowski P."/>
            <person name="Kruszewska J.S."/>
            <person name="Biernat P."/>
            <person name="Pawlowska J."/>
        </authorList>
    </citation>
    <scope>NUCLEOTIDE SEQUENCE</scope>
    <source>
        <strain evidence="2">WA0000051536</strain>
    </source>
</reference>
<dbReference type="OrthoDB" id="2394449at2759"/>
<protein>
    <submittedName>
        <fullName evidence="2">Uncharacterized protein</fullName>
    </submittedName>
</protein>
<dbReference type="AlphaFoldDB" id="A0A8H7UL26"/>
<dbReference type="EMBL" id="JAEPRA010000005">
    <property type="protein sequence ID" value="KAG2185692.1"/>
    <property type="molecule type" value="Genomic_DNA"/>
</dbReference>
<keyword evidence="3" id="KW-1185">Reference proteome</keyword>
<sequence>MSPSLVAENNSQGQMFGMPQTSPTRRSANTWSRLQNAAVPELRKSPAYQLTSTLVSALNGSSNLKRKHTTPVVDSKDTKPPPPSPKNSSPQYPFVRYTDAISQRLVLHHPDVVEFWARCPLCHSLICCVDQKTSCYRSDAVEKHVEVLHAEKVWITSSQVNAEYMWGASNPISGGFDQLELFVDEEAPERKPQDDKESSSTTDPVERDVLRALALEAKTQFQFSQDMQPPSHAHKRRRTNVPQCVAGSTAHARTKCTQTCYLDMIG</sequence>
<organism evidence="2 3">
    <name type="scientific">Umbelopsis vinacea</name>
    <dbReference type="NCBI Taxonomy" id="44442"/>
    <lineage>
        <taxon>Eukaryota</taxon>
        <taxon>Fungi</taxon>
        <taxon>Fungi incertae sedis</taxon>
        <taxon>Mucoromycota</taxon>
        <taxon>Mucoromycotina</taxon>
        <taxon>Umbelopsidomycetes</taxon>
        <taxon>Umbelopsidales</taxon>
        <taxon>Umbelopsidaceae</taxon>
        <taxon>Umbelopsis</taxon>
    </lineage>
</organism>
<feature type="region of interest" description="Disordered" evidence="1">
    <location>
        <begin position="59"/>
        <end position="93"/>
    </location>
</feature>
<comment type="caution">
    <text evidence="2">The sequence shown here is derived from an EMBL/GenBank/DDBJ whole genome shotgun (WGS) entry which is preliminary data.</text>
</comment>
<proteinExistence type="predicted"/>
<evidence type="ECO:0000256" key="1">
    <source>
        <dbReference type="SAM" id="MobiDB-lite"/>
    </source>
</evidence>